<organism evidence="1 2">
    <name type="scientific">Nocardioides caeni</name>
    <dbReference type="NCBI Taxonomy" id="574700"/>
    <lineage>
        <taxon>Bacteria</taxon>
        <taxon>Bacillati</taxon>
        <taxon>Actinomycetota</taxon>
        <taxon>Actinomycetes</taxon>
        <taxon>Propionibacteriales</taxon>
        <taxon>Nocardioidaceae</taxon>
        <taxon>Nocardioides</taxon>
    </lineage>
</organism>
<name>A0A4S8N7F2_9ACTN</name>
<dbReference type="Proteomes" id="UP000307087">
    <property type="component" value="Unassembled WGS sequence"/>
</dbReference>
<comment type="caution">
    <text evidence="1">The sequence shown here is derived from an EMBL/GenBank/DDBJ whole genome shotgun (WGS) entry which is preliminary data.</text>
</comment>
<dbReference type="Gene3D" id="3.40.50.1820">
    <property type="entry name" value="alpha/beta hydrolase"/>
    <property type="match status" value="1"/>
</dbReference>
<reference evidence="1 2" key="1">
    <citation type="journal article" date="2009" name="Int. J. Syst. Evol. Microbiol.">
        <title>Nocardioides caeni sp. nov., isolated from wastewater.</title>
        <authorList>
            <person name="Yoon J.H."/>
            <person name="Kang S.J."/>
            <person name="Park S."/>
            <person name="Kim W."/>
            <person name="Oh T.K."/>
        </authorList>
    </citation>
    <scope>NUCLEOTIDE SEQUENCE [LARGE SCALE GENOMIC DNA]</scope>
    <source>
        <strain evidence="1 2">DSM 23134</strain>
    </source>
</reference>
<accession>A0A4S8N7F2</accession>
<evidence type="ECO:0000313" key="1">
    <source>
        <dbReference type="EMBL" id="THV10829.1"/>
    </source>
</evidence>
<dbReference type="SUPFAM" id="SSF53474">
    <property type="entry name" value="alpha/beta-Hydrolases"/>
    <property type="match status" value="1"/>
</dbReference>
<dbReference type="EMBL" id="STGW01000009">
    <property type="protein sequence ID" value="THV10829.1"/>
    <property type="molecule type" value="Genomic_DNA"/>
</dbReference>
<proteinExistence type="predicted"/>
<keyword evidence="2" id="KW-1185">Reference proteome</keyword>
<evidence type="ECO:0000313" key="2">
    <source>
        <dbReference type="Proteomes" id="UP000307087"/>
    </source>
</evidence>
<dbReference type="InterPro" id="IPR029058">
    <property type="entry name" value="AB_hydrolase_fold"/>
</dbReference>
<sequence length="282" mass="30410">MPVTWNATAWLPGLLGRTLVPGWHPPGSNDPDCQLTPARPRPVVLVNFTIGSGWEWGAGSPFLANNGFCVRNFTYGNVTPLPNFPLQALGDIEKSARELAAYVDRVRAEFGVAKVDLVGWSQGGGMTPHYYINFLGGADEVHTFIGIAPGNHGSDVNGVVRPTTLGPVWQLLLRPFLPALAQQITGSELERRIYGDGDTRPGPRYVTIVTQHDEIATPYTSQFLDGPGVTNILLQDGCPADQSEHLSIGVSRRTWGFVLNELAPAEAAPVPCIPVLPLWGSN</sequence>
<dbReference type="OrthoDB" id="8871309at2"/>
<protein>
    <submittedName>
        <fullName evidence="1">Triacylglycerol lipase</fullName>
    </submittedName>
</protein>
<gene>
    <name evidence="1" type="ORF">E9934_13660</name>
</gene>
<dbReference type="AlphaFoldDB" id="A0A4S8N7F2"/>